<proteinExistence type="predicted"/>
<reference evidence="2 3" key="1">
    <citation type="journal article" date="2004" name="Extremophiles">
        <title>Halobacillus locisalis sp. nov., a halophilic bacterium isolated from a marine solar saltern of the Yellow Sea in Korea.</title>
        <authorList>
            <person name="Yoon J.H."/>
            <person name="Kang K.H."/>
            <person name="Oh T.K."/>
            <person name="Park Y.H."/>
        </authorList>
    </citation>
    <scope>NUCLEOTIDE SEQUENCE [LARGE SCALE GENOMIC DNA]</scope>
    <source>
        <strain evidence="2 3">KCTC 3788</strain>
    </source>
</reference>
<dbReference type="InterPro" id="IPR000182">
    <property type="entry name" value="GNAT_dom"/>
</dbReference>
<dbReference type="InterPro" id="IPR016181">
    <property type="entry name" value="Acyl_CoA_acyltransferase"/>
</dbReference>
<sequence>MNIYHTQDVQSCKEEVESLLVKREAENNLPLGLLKNFPDSKSEQPPSLIYIKDHGRIVSMAMRTPPHLWILPSISTTSQETIERLVHFIVENNLELPGVLGEQQAVQWFIDACEQAGKFSAQLHMRQGIYRLDELRPIDLQSGELIVADQSHLSLAKQWFRQYAIELDEPMMKEQAEQTAESMISDQKMHLWVVDGEPVSMVNQARVTPNGVTINGVYTPDHFKKKGYATQATYHLSKKLLNSGYQFCSLYTDLDNPTSNSIYKRIGYVWAGNSVVYHIQTLKGTDEK</sequence>
<dbReference type="Proteomes" id="UP000571017">
    <property type="component" value="Unassembled WGS sequence"/>
</dbReference>
<keyword evidence="2" id="KW-0808">Transferase</keyword>
<protein>
    <submittedName>
        <fullName evidence="2">GNAT family N-acetyltransferase</fullName>
    </submittedName>
</protein>
<name>A0A838CSW7_9BACI</name>
<dbReference type="Gene3D" id="3.40.630.30">
    <property type="match status" value="1"/>
</dbReference>
<evidence type="ECO:0000313" key="2">
    <source>
        <dbReference type="EMBL" id="MBA2175167.1"/>
    </source>
</evidence>
<dbReference type="AlphaFoldDB" id="A0A838CSW7"/>
<dbReference type="GO" id="GO:0016747">
    <property type="term" value="F:acyltransferase activity, transferring groups other than amino-acyl groups"/>
    <property type="evidence" value="ECO:0007669"/>
    <property type="project" value="InterPro"/>
</dbReference>
<accession>A0A838CSW7</accession>
<dbReference type="EMBL" id="JACEFG010000002">
    <property type="protein sequence ID" value="MBA2175167.1"/>
    <property type="molecule type" value="Genomic_DNA"/>
</dbReference>
<feature type="domain" description="N-acetyltransferase" evidence="1">
    <location>
        <begin position="143"/>
        <end position="288"/>
    </location>
</feature>
<evidence type="ECO:0000259" key="1">
    <source>
        <dbReference type="PROSITE" id="PS51186"/>
    </source>
</evidence>
<comment type="caution">
    <text evidence="2">The sequence shown here is derived from an EMBL/GenBank/DDBJ whole genome shotgun (WGS) entry which is preliminary data.</text>
</comment>
<gene>
    <name evidence="2" type="ORF">H0266_09705</name>
</gene>
<dbReference type="RefSeq" id="WP_181472200.1">
    <property type="nucleotide sequence ID" value="NZ_JACEFG010000002.1"/>
</dbReference>
<dbReference type="SUPFAM" id="SSF55729">
    <property type="entry name" value="Acyl-CoA N-acyltransferases (Nat)"/>
    <property type="match status" value="1"/>
</dbReference>
<organism evidence="2 3">
    <name type="scientific">Halobacillus locisalis</name>
    <dbReference type="NCBI Taxonomy" id="220753"/>
    <lineage>
        <taxon>Bacteria</taxon>
        <taxon>Bacillati</taxon>
        <taxon>Bacillota</taxon>
        <taxon>Bacilli</taxon>
        <taxon>Bacillales</taxon>
        <taxon>Bacillaceae</taxon>
        <taxon>Halobacillus</taxon>
    </lineage>
</organism>
<dbReference type="InterPro" id="IPR013653">
    <property type="entry name" value="GCN5-like_dom"/>
</dbReference>
<dbReference type="PROSITE" id="PS51186">
    <property type="entry name" value="GNAT"/>
    <property type="match status" value="1"/>
</dbReference>
<dbReference type="Pfam" id="PF08445">
    <property type="entry name" value="FR47"/>
    <property type="match status" value="1"/>
</dbReference>
<keyword evidence="3" id="KW-1185">Reference proteome</keyword>
<evidence type="ECO:0000313" key="3">
    <source>
        <dbReference type="Proteomes" id="UP000571017"/>
    </source>
</evidence>